<reference evidence="1 2" key="1">
    <citation type="submission" date="2017-03" db="EMBL/GenBank/DDBJ databases">
        <authorList>
            <person name="Afonso C.L."/>
            <person name="Miller P.J."/>
            <person name="Scott M.A."/>
            <person name="Spackman E."/>
            <person name="Goraichik I."/>
            <person name="Dimitrov K.M."/>
            <person name="Suarez D.L."/>
            <person name="Swayne D.E."/>
        </authorList>
    </citation>
    <scope>NUCLEOTIDE SEQUENCE [LARGE SCALE GENOMIC DNA]</scope>
    <source>
        <strain evidence="1">PRJEB14757</strain>
    </source>
</reference>
<name>A0A1W1H875_9BACT</name>
<evidence type="ECO:0000313" key="1">
    <source>
        <dbReference type="EMBL" id="SLM28671.1"/>
    </source>
</evidence>
<accession>A0A1W1H875</accession>
<gene>
    <name evidence="1" type="ORF">MTBBW1_1430043</name>
</gene>
<organism evidence="1 2">
    <name type="scientific">Desulfamplus magnetovallimortis</name>
    <dbReference type="NCBI Taxonomy" id="1246637"/>
    <lineage>
        <taxon>Bacteria</taxon>
        <taxon>Pseudomonadati</taxon>
        <taxon>Thermodesulfobacteriota</taxon>
        <taxon>Desulfobacteria</taxon>
        <taxon>Desulfobacterales</taxon>
        <taxon>Desulfobacteraceae</taxon>
        <taxon>Desulfamplus</taxon>
    </lineage>
</organism>
<evidence type="ECO:0000313" key="2">
    <source>
        <dbReference type="Proteomes" id="UP000191931"/>
    </source>
</evidence>
<sequence>MKKRRLRAEIDFEMGIFDDNSEVYLCPTPTYSLLFDRICGFK</sequence>
<protein>
    <submittedName>
        <fullName evidence="1">Uncharacterized protein</fullName>
    </submittedName>
</protein>
<dbReference type="AlphaFoldDB" id="A0A1W1H875"/>
<dbReference type="STRING" id="1246637.MTBBW1_1430043"/>
<dbReference type="EMBL" id="FWEV01000050">
    <property type="protein sequence ID" value="SLM28671.1"/>
    <property type="molecule type" value="Genomic_DNA"/>
</dbReference>
<dbReference type="Proteomes" id="UP000191931">
    <property type="component" value="Unassembled WGS sequence"/>
</dbReference>
<keyword evidence="2" id="KW-1185">Reference proteome</keyword>
<proteinExistence type="predicted"/>